<dbReference type="SUPFAM" id="SSF53098">
    <property type="entry name" value="Ribonuclease H-like"/>
    <property type="match status" value="1"/>
</dbReference>
<keyword evidence="1" id="KW-0808">Transferase</keyword>
<organism evidence="8">
    <name type="scientific">Clandestinovirus</name>
    <dbReference type="NCBI Taxonomy" id="2831644"/>
    <lineage>
        <taxon>Viruses</taxon>
    </lineage>
</organism>
<keyword evidence="3" id="KW-0235">DNA replication</keyword>
<evidence type="ECO:0000256" key="4">
    <source>
        <dbReference type="ARBA" id="ARBA00049244"/>
    </source>
</evidence>
<proteinExistence type="predicted"/>
<protein>
    <submittedName>
        <fullName evidence="8">Replicative polymerase delta family B</fullName>
    </submittedName>
</protein>
<dbReference type="Pfam" id="PF03104">
    <property type="entry name" value="DNA_pol_B_exo1"/>
    <property type="match status" value="1"/>
</dbReference>
<dbReference type="InterPro" id="IPR006172">
    <property type="entry name" value="DNA-dir_DNA_pol_B"/>
</dbReference>
<keyword evidence="2" id="KW-0548">Nucleotidyltransferase</keyword>
<feature type="domain" description="DNA polymerase delta/zeta catalytic subunit N-terminal" evidence="7">
    <location>
        <begin position="108"/>
        <end position="192"/>
    </location>
</feature>
<reference evidence="8" key="1">
    <citation type="submission" date="2021-06" db="EMBL/GenBank/DDBJ databases">
        <authorList>
            <person name="Rolland C."/>
        </authorList>
    </citation>
    <scope>NUCLEOTIDE SEQUENCE</scope>
    <source>
        <strain evidence="8">347.936635</strain>
    </source>
</reference>
<name>A0A8F8KTP9_9VIRU</name>
<dbReference type="Gene3D" id="3.30.420.10">
    <property type="entry name" value="Ribonuclease H-like superfamily/Ribonuclease H"/>
    <property type="match status" value="1"/>
</dbReference>
<dbReference type="InterPro" id="IPR006133">
    <property type="entry name" value="DNA-dir_DNA_pol_B_exonuc"/>
</dbReference>
<dbReference type="Gene3D" id="3.30.342.10">
    <property type="entry name" value="DNA Polymerase, chain B, domain 1"/>
    <property type="match status" value="1"/>
</dbReference>
<dbReference type="EMBL" id="MZ420154">
    <property type="protein sequence ID" value="QYA18483.1"/>
    <property type="molecule type" value="Genomic_DNA"/>
</dbReference>
<keyword evidence="3" id="KW-1194">Viral DNA replication</keyword>
<keyword evidence="5" id="KW-0175">Coiled coil</keyword>
<evidence type="ECO:0000256" key="3">
    <source>
        <dbReference type="ARBA" id="ARBA00023109"/>
    </source>
</evidence>
<dbReference type="GO" id="GO:0003676">
    <property type="term" value="F:nucleic acid binding"/>
    <property type="evidence" value="ECO:0007669"/>
    <property type="project" value="InterPro"/>
</dbReference>
<dbReference type="GO" id="GO:0008296">
    <property type="term" value="F:3'-5'-DNA exonuclease activity"/>
    <property type="evidence" value="ECO:0007669"/>
    <property type="project" value="TreeGrafter"/>
</dbReference>
<dbReference type="GO" id="GO:0000166">
    <property type="term" value="F:nucleotide binding"/>
    <property type="evidence" value="ECO:0007669"/>
    <property type="project" value="InterPro"/>
</dbReference>
<evidence type="ECO:0000256" key="1">
    <source>
        <dbReference type="ARBA" id="ARBA00022679"/>
    </source>
</evidence>
<gene>
    <name evidence="8" type="ORF">KOM_12_214</name>
</gene>
<evidence type="ECO:0000259" key="6">
    <source>
        <dbReference type="Pfam" id="PF03104"/>
    </source>
</evidence>
<dbReference type="Pfam" id="PF24055">
    <property type="entry name" value="POL3_N"/>
    <property type="match status" value="1"/>
</dbReference>
<evidence type="ECO:0000256" key="5">
    <source>
        <dbReference type="SAM" id="Coils"/>
    </source>
</evidence>
<dbReference type="InterPro" id="IPR050240">
    <property type="entry name" value="DNA_pol_type-B"/>
</dbReference>
<evidence type="ECO:0000313" key="8">
    <source>
        <dbReference type="EMBL" id="QYA18483.1"/>
    </source>
</evidence>
<dbReference type="GO" id="GO:0006287">
    <property type="term" value="P:base-excision repair, gap-filling"/>
    <property type="evidence" value="ECO:0007669"/>
    <property type="project" value="TreeGrafter"/>
</dbReference>
<dbReference type="InterPro" id="IPR036397">
    <property type="entry name" value="RNaseH_sf"/>
</dbReference>
<comment type="catalytic activity">
    <reaction evidence="4">
        <text>DNA(n) + a 2'-deoxyribonucleoside 5'-triphosphate = DNA(n+1) + diphosphate</text>
        <dbReference type="Rhea" id="RHEA:22508"/>
        <dbReference type="Rhea" id="RHEA-COMP:17339"/>
        <dbReference type="Rhea" id="RHEA-COMP:17340"/>
        <dbReference type="ChEBI" id="CHEBI:33019"/>
        <dbReference type="ChEBI" id="CHEBI:61560"/>
        <dbReference type="ChEBI" id="CHEBI:173112"/>
        <dbReference type="EC" id="2.7.7.7"/>
    </reaction>
</comment>
<dbReference type="GO" id="GO:0003887">
    <property type="term" value="F:DNA-directed DNA polymerase activity"/>
    <property type="evidence" value="ECO:0007669"/>
    <property type="project" value="UniProtKB-EC"/>
</dbReference>
<evidence type="ECO:0000259" key="7">
    <source>
        <dbReference type="Pfam" id="PF24055"/>
    </source>
</evidence>
<dbReference type="GO" id="GO:0006297">
    <property type="term" value="P:nucleotide-excision repair, DNA gap filling"/>
    <property type="evidence" value="ECO:0007669"/>
    <property type="project" value="TreeGrafter"/>
</dbReference>
<accession>A0A8F8KTP9</accession>
<dbReference type="PANTHER" id="PTHR10322:SF23">
    <property type="entry name" value="DNA POLYMERASE DELTA CATALYTIC SUBUNIT"/>
    <property type="match status" value="1"/>
</dbReference>
<feature type="coiled-coil region" evidence="5">
    <location>
        <begin position="526"/>
        <end position="553"/>
    </location>
</feature>
<dbReference type="InterPro" id="IPR012337">
    <property type="entry name" value="RNaseH-like_sf"/>
</dbReference>
<dbReference type="InterPro" id="IPR056435">
    <property type="entry name" value="DPOD/Z_N"/>
</dbReference>
<feature type="domain" description="DNA-directed DNA polymerase family B exonuclease" evidence="6">
    <location>
        <begin position="234"/>
        <end position="440"/>
    </location>
</feature>
<evidence type="ECO:0000256" key="2">
    <source>
        <dbReference type="ARBA" id="ARBA00022695"/>
    </source>
</evidence>
<dbReference type="SMART" id="SM00486">
    <property type="entry name" value="POLBc"/>
    <property type="match status" value="1"/>
</dbReference>
<dbReference type="GO" id="GO:0039693">
    <property type="term" value="P:viral DNA genome replication"/>
    <property type="evidence" value="ECO:0007669"/>
    <property type="project" value="UniProtKB-KW"/>
</dbReference>
<dbReference type="GO" id="GO:0045004">
    <property type="term" value="P:DNA replication proofreading"/>
    <property type="evidence" value="ECO:0007669"/>
    <property type="project" value="TreeGrafter"/>
</dbReference>
<sequence length="713" mass="82424">MEQDKSAYRQRQKLIEELPNDEDYQRFSEYLEITPFHPDELRGEDLFFQVVDMERSDTRSLTMEGDEQPLVARSPLIKFSDYDNQALPTVHLIGRSPNGWTVCANVHGMSPYFYIEVDPEFGEEHCDTLMDMLENHLMEQYAKENTFYPFNKEPPSRHILDVSMVHNKKNLFFAKTNTDCFVKVTLLKPDYLRSIRDWIEDSTLTADKWKESAHKHPQGRFEMDEFPKFTGQWKTFESNLDYILRLVVNKELDGSAWIKLAGSDYIIREGRQKVSNCQVEVDVYYEDVEPLAKSNDSRWNEPAPFKQMSYDLECAAIDEKSFPEPSKDPVINISVVTWDFAKLRNADGTEMDGAIDKPWKKCVFTWGGCAEIPGSKVFNYETEKEMFEAYFKFVHVLQPDYVTGWNTSNFDEPYLLDRAQTLKVPFFAFRSKLLSRPIRKEPITMEFGSGAGKIAKNKLKLKQKRKGKRLTVAESIKILLAKIHREVQGERREELTKMVHGGAPFGAIIAAIDSIELEDKEATDLFSDLKETLANDEAEEEEEKAERVNYNIEWPGTVWMDGLPVVKTFLKKMLRRYTLNAVASDIIGQQKSDMPYDQIPKLFFHGSNADRRKIASYCIKDSLLAAEIVDKLMAVLNLLEMSKATRVTQEMLMKKGQSKKVFTMIYYYAHHHSNYLVPFHAAKEEDLLDQEEVEGAVVIDAKASTVHSLFTRH</sequence>
<dbReference type="PANTHER" id="PTHR10322">
    <property type="entry name" value="DNA POLYMERASE CATALYTIC SUBUNIT"/>
    <property type="match status" value="1"/>
</dbReference>